<comment type="caution">
    <text evidence="5">The sequence shown here is derived from an EMBL/GenBank/DDBJ whole genome shotgun (WGS) entry which is preliminary data.</text>
</comment>
<dbReference type="InterPro" id="IPR012337">
    <property type="entry name" value="RNaseH-like_sf"/>
</dbReference>
<sequence length="222" mass="24621">MWHLRMRRLAYQRRIAGTALQACWQAPLPSTSSDWRTVSFLVADAEMSSMDANSGELLSVGWVVVENGGINLGSAQHHLIRAENSVGQSATIHNLRDYDLIDANTRDHALGRFLDVAAGKVLVFHNAALDMAFLNKISRREFNAPILMPVVDTLLQEEKLLHREGHVLKPGELRLQGCRDRYGLPHFHGHNALLDALATAELLIALASRRSVGRPLTLAQLL</sequence>
<dbReference type="OrthoDB" id="5497329at2"/>
<dbReference type="Proteomes" id="UP000235005">
    <property type="component" value="Unassembled WGS sequence"/>
</dbReference>
<dbReference type="PANTHER" id="PTHR30231">
    <property type="entry name" value="DNA POLYMERASE III SUBUNIT EPSILON"/>
    <property type="match status" value="1"/>
</dbReference>
<name>A0A2N5X6P9_9GAMM</name>
<evidence type="ECO:0000256" key="3">
    <source>
        <dbReference type="ARBA" id="ARBA00022839"/>
    </source>
</evidence>
<dbReference type="GO" id="GO:0006259">
    <property type="term" value="P:DNA metabolic process"/>
    <property type="evidence" value="ECO:0007669"/>
    <property type="project" value="UniProtKB-ARBA"/>
</dbReference>
<evidence type="ECO:0000313" key="5">
    <source>
        <dbReference type="EMBL" id="PLW70159.1"/>
    </source>
</evidence>
<keyword evidence="2" id="KW-0378">Hydrolase</keyword>
<keyword evidence="6" id="KW-1185">Reference proteome</keyword>
<dbReference type="Gene3D" id="3.30.420.10">
    <property type="entry name" value="Ribonuclease H-like superfamily/Ribonuclease H"/>
    <property type="match status" value="1"/>
</dbReference>
<proteinExistence type="predicted"/>
<evidence type="ECO:0000256" key="1">
    <source>
        <dbReference type="ARBA" id="ARBA00022722"/>
    </source>
</evidence>
<dbReference type="RefSeq" id="WP_076000623.1">
    <property type="nucleotide sequence ID" value="NZ_PKUS01000002.1"/>
</dbReference>
<dbReference type="InterPro" id="IPR036397">
    <property type="entry name" value="RNaseH_sf"/>
</dbReference>
<dbReference type="SUPFAM" id="SSF53098">
    <property type="entry name" value="Ribonuclease H-like"/>
    <property type="match status" value="1"/>
</dbReference>
<feature type="domain" description="Exonuclease" evidence="4">
    <location>
        <begin position="39"/>
        <end position="212"/>
    </location>
</feature>
<dbReference type="EMBL" id="PKUS01000002">
    <property type="protein sequence ID" value="PLW70159.1"/>
    <property type="molecule type" value="Genomic_DNA"/>
</dbReference>
<gene>
    <name evidence="5" type="ORF">C0039_02820</name>
</gene>
<dbReference type="InterPro" id="IPR013520">
    <property type="entry name" value="Ribonucl_H"/>
</dbReference>
<dbReference type="GO" id="GO:0008408">
    <property type="term" value="F:3'-5' exonuclease activity"/>
    <property type="evidence" value="ECO:0007669"/>
    <property type="project" value="TreeGrafter"/>
</dbReference>
<dbReference type="PANTHER" id="PTHR30231:SF4">
    <property type="entry name" value="PROTEIN NEN2"/>
    <property type="match status" value="1"/>
</dbReference>
<reference evidence="5 6" key="1">
    <citation type="submission" date="2018-01" db="EMBL/GenBank/DDBJ databases">
        <title>The draft genome sequence of Halioglobus lutimaris HF004.</title>
        <authorList>
            <person name="Du Z.-J."/>
            <person name="Shi M.-J."/>
        </authorList>
    </citation>
    <scope>NUCLEOTIDE SEQUENCE [LARGE SCALE GENOMIC DNA]</scope>
    <source>
        <strain evidence="5 6">HF004</strain>
    </source>
</reference>
<protein>
    <submittedName>
        <fullName evidence="5">DNA polymerase III subunit epsilon</fullName>
    </submittedName>
</protein>
<evidence type="ECO:0000313" key="6">
    <source>
        <dbReference type="Proteomes" id="UP000235005"/>
    </source>
</evidence>
<keyword evidence="3" id="KW-0269">Exonuclease</keyword>
<dbReference type="SMART" id="SM00479">
    <property type="entry name" value="EXOIII"/>
    <property type="match status" value="1"/>
</dbReference>
<accession>A0A2N5X6P9</accession>
<dbReference type="CDD" id="cd06127">
    <property type="entry name" value="DEDDh"/>
    <property type="match status" value="1"/>
</dbReference>
<dbReference type="AlphaFoldDB" id="A0A2N5X6P9"/>
<organism evidence="5 6">
    <name type="scientific">Pseudohalioglobus lutimaris</name>
    <dbReference type="NCBI Taxonomy" id="1737061"/>
    <lineage>
        <taxon>Bacteria</taxon>
        <taxon>Pseudomonadati</taxon>
        <taxon>Pseudomonadota</taxon>
        <taxon>Gammaproteobacteria</taxon>
        <taxon>Cellvibrionales</taxon>
        <taxon>Halieaceae</taxon>
        <taxon>Pseudohalioglobus</taxon>
    </lineage>
</organism>
<dbReference type="GO" id="GO:0003676">
    <property type="term" value="F:nucleic acid binding"/>
    <property type="evidence" value="ECO:0007669"/>
    <property type="project" value="InterPro"/>
</dbReference>
<dbReference type="Pfam" id="PF00929">
    <property type="entry name" value="RNase_T"/>
    <property type="match status" value="1"/>
</dbReference>
<dbReference type="GO" id="GO:0005829">
    <property type="term" value="C:cytosol"/>
    <property type="evidence" value="ECO:0007669"/>
    <property type="project" value="TreeGrafter"/>
</dbReference>
<keyword evidence="1" id="KW-0540">Nuclease</keyword>
<evidence type="ECO:0000256" key="2">
    <source>
        <dbReference type="ARBA" id="ARBA00022801"/>
    </source>
</evidence>
<evidence type="ECO:0000259" key="4">
    <source>
        <dbReference type="SMART" id="SM00479"/>
    </source>
</evidence>